<comment type="domain">
    <text evidence="8">The DHHC domain is required for palmitoyltransferase activity.</text>
</comment>
<organism evidence="10 11">
    <name type="scientific">Apostasia shenzhenica</name>
    <dbReference type="NCBI Taxonomy" id="1088818"/>
    <lineage>
        <taxon>Eukaryota</taxon>
        <taxon>Viridiplantae</taxon>
        <taxon>Streptophyta</taxon>
        <taxon>Embryophyta</taxon>
        <taxon>Tracheophyta</taxon>
        <taxon>Spermatophyta</taxon>
        <taxon>Magnoliopsida</taxon>
        <taxon>Liliopsida</taxon>
        <taxon>Asparagales</taxon>
        <taxon>Orchidaceae</taxon>
        <taxon>Apostasioideae</taxon>
        <taxon>Apostasia</taxon>
    </lineage>
</organism>
<reference evidence="10 11" key="1">
    <citation type="journal article" date="2017" name="Nature">
        <title>The Apostasia genome and the evolution of orchids.</title>
        <authorList>
            <person name="Zhang G.Q."/>
            <person name="Liu K.W."/>
            <person name="Li Z."/>
            <person name="Lohaus R."/>
            <person name="Hsiao Y.Y."/>
            <person name="Niu S.C."/>
            <person name="Wang J.Y."/>
            <person name="Lin Y.C."/>
            <person name="Xu Q."/>
            <person name="Chen L.J."/>
            <person name="Yoshida K."/>
            <person name="Fujiwara S."/>
            <person name="Wang Z.W."/>
            <person name="Zhang Y.Q."/>
            <person name="Mitsuda N."/>
            <person name="Wang M."/>
            <person name="Liu G.H."/>
            <person name="Pecoraro L."/>
            <person name="Huang H.X."/>
            <person name="Xiao X.J."/>
            <person name="Lin M."/>
            <person name="Wu X.Y."/>
            <person name="Wu W.L."/>
            <person name="Chen Y.Y."/>
            <person name="Chang S.B."/>
            <person name="Sakamoto S."/>
            <person name="Ohme-Takagi M."/>
            <person name="Yagi M."/>
            <person name="Zeng S.J."/>
            <person name="Shen C.Y."/>
            <person name="Yeh C.M."/>
            <person name="Luo Y.B."/>
            <person name="Tsai W.C."/>
            <person name="Van de Peer Y."/>
            <person name="Liu Z.J."/>
        </authorList>
    </citation>
    <scope>NUCLEOTIDE SEQUENCE [LARGE SCALE GENOMIC DNA]</scope>
    <source>
        <strain evidence="11">cv. Shenzhen</strain>
        <tissue evidence="10">Stem</tissue>
    </source>
</reference>
<keyword evidence="4 8" id="KW-0812">Transmembrane</keyword>
<evidence type="ECO:0000256" key="7">
    <source>
        <dbReference type="ARBA" id="ARBA00023315"/>
    </source>
</evidence>
<dbReference type="InterPro" id="IPR001594">
    <property type="entry name" value="Palmitoyltrfase_DHHC"/>
</dbReference>
<feature type="transmembrane region" description="Helical" evidence="8">
    <location>
        <begin position="12"/>
        <end position="32"/>
    </location>
</feature>
<evidence type="ECO:0000313" key="10">
    <source>
        <dbReference type="EMBL" id="PKA48439.1"/>
    </source>
</evidence>
<keyword evidence="11" id="KW-1185">Reference proteome</keyword>
<proteinExistence type="inferred from homology"/>
<evidence type="ECO:0000256" key="6">
    <source>
        <dbReference type="ARBA" id="ARBA00023136"/>
    </source>
</evidence>
<evidence type="ECO:0000256" key="3">
    <source>
        <dbReference type="ARBA" id="ARBA00022679"/>
    </source>
</evidence>
<evidence type="ECO:0000259" key="9">
    <source>
        <dbReference type="Pfam" id="PF01529"/>
    </source>
</evidence>
<keyword evidence="7 8" id="KW-0012">Acyltransferase</keyword>
<feature type="domain" description="Palmitoyltransferase DHHC" evidence="9">
    <location>
        <begin position="98"/>
        <end position="160"/>
    </location>
</feature>
<evidence type="ECO:0000256" key="2">
    <source>
        <dbReference type="ARBA" id="ARBA00008574"/>
    </source>
</evidence>
<feature type="transmembrane region" description="Helical" evidence="8">
    <location>
        <begin position="47"/>
        <end position="66"/>
    </location>
</feature>
<dbReference type="Pfam" id="PF01529">
    <property type="entry name" value="DHHC"/>
    <property type="match status" value="1"/>
</dbReference>
<dbReference type="PROSITE" id="PS50216">
    <property type="entry name" value="DHHC"/>
    <property type="match status" value="1"/>
</dbReference>
<evidence type="ECO:0000256" key="8">
    <source>
        <dbReference type="RuleBase" id="RU079119"/>
    </source>
</evidence>
<dbReference type="PANTHER" id="PTHR12246">
    <property type="entry name" value="PALMITOYLTRANSFERASE ZDHHC16"/>
    <property type="match status" value="1"/>
</dbReference>
<keyword evidence="5 8" id="KW-1133">Transmembrane helix</keyword>
<protein>
    <recommendedName>
        <fullName evidence="8">S-acyltransferase</fullName>
        <ecNumber evidence="8">2.3.1.225</ecNumber>
    </recommendedName>
    <alternativeName>
        <fullName evidence="8">Palmitoyltransferase</fullName>
    </alternativeName>
</protein>
<sequence length="195" mass="21865">MGVKRCKLLSLPVLAVILLMCFVYYATVFVFLEEWLGVNSSLGTTNAIIFSFSAFMCFVSFLAAVVTDPGGVPSSFGPELESPQSKVSRFLLCSSSVEYCDKCCSYKPPRTHHCRVCKRCVLKMDHHCTWIGNCVGYANYKCFIDCVLYGSIASIYSMVSLQYREAAKAMWLAQKCGQNYRHPFNLGIYSNLKLV</sequence>
<dbReference type="GO" id="GO:0019706">
    <property type="term" value="F:protein-cysteine S-palmitoyltransferase activity"/>
    <property type="evidence" value="ECO:0007669"/>
    <property type="project" value="UniProtKB-EC"/>
</dbReference>
<dbReference type="GO" id="GO:0016491">
    <property type="term" value="F:oxidoreductase activity"/>
    <property type="evidence" value="ECO:0007669"/>
    <property type="project" value="UniProtKB-KW"/>
</dbReference>
<comment type="subcellular location">
    <subcellularLocation>
        <location evidence="1">Membrane</location>
        <topology evidence="1">Multi-pass membrane protein</topology>
    </subcellularLocation>
</comment>
<dbReference type="EMBL" id="KZ452392">
    <property type="protein sequence ID" value="PKA48439.1"/>
    <property type="molecule type" value="Genomic_DNA"/>
</dbReference>
<comment type="similarity">
    <text evidence="2 8">Belongs to the DHHC palmitoyltransferase family.</text>
</comment>
<dbReference type="AlphaFoldDB" id="A0A2H9ZYQ8"/>
<name>A0A2H9ZYQ8_9ASPA</name>
<dbReference type="EC" id="2.3.1.225" evidence="8"/>
<evidence type="ECO:0000256" key="5">
    <source>
        <dbReference type="ARBA" id="ARBA00022989"/>
    </source>
</evidence>
<keyword evidence="6 8" id="KW-0472">Membrane</keyword>
<dbReference type="STRING" id="1088818.A0A2H9ZYQ8"/>
<gene>
    <name evidence="10" type="ORF">AXF42_Ash019895</name>
</gene>
<dbReference type="OrthoDB" id="331948at2759"/>
<evidence type="ECO:0000256" key="1">
    <source>
        <dbReference type="ARBA" id="ARBA00004141"/>
    </source>
</evidence>
<comment type="catalytic activity">
    <reaction evidence="8">
        <text>L-cysteinyl-[protein] + hexadecanoyl-CoA = S-hexadecanoyl-L-cysteinyl-[protein] + CoA</text>
        <dbReference type="Rhea" id="RHEA:36683"/>
        <dbReference type="Rhea" id="RHEA-COMP:10131"/>
        <dbReference type="Rhea" id="RHEA-COMP:11032"/>
        <dbReference type="ChEBI" id="CHEBI:29950"/>
        <dbReference type="ChEBI" id="CHEBI:57287"/>
        <dbReference type="ChEBI" id="CHEBI:57379"/>
        <dbReference type="ChEBI" id="CHEBI:74151"/>
        <dbReference type="EC" id="2.3.1.225"/>
    </reaction>
</comment>
<keyword evidence="3 8" id="KW-0808">Transferase</keyword>
<dbReference type="Proteomes" id="UP000236161">
    <property type="component" value="Unassembled WGS sequence"/>
</dbReference>
<accession>A0A2H9ZYQ8</accession>
<dbReference type="InterPro" id="IPR039859">
    <property type="entry name" value="PFA4/ZDH16/20/ERF2-like"/>
</dbReference>
<dbReference type="GO" id="GO:0016020">
    <property type="term" value="C:membrane"/>
    <property type="evidence" value="ECO:0007669"/>
    <property type="project" value="UniProtKB-SubCell"/>
</dbReference>
<evidence type="ECO:0000313" key="11">
    <source>
        <dbReference type="Proteomes" id="UP000236161"/>
    </source>
</evidence>
<keyword evidence="10" id="KW-0560">Oxidoreductase</keyword>
<evidence type="ECO:0000256" key="4">
    <source>
        <dbReference type="ARBA" id="ARBA00022692"/>
    </source>
</evidence>